<sequence>MITTAVAAIAAGTAAWAAAPFVAMARRGTLDDQGRAVVREEAARLETLRRARRREALVAAAAAVTVPEQRRRSLLPA</sequence>
<evidence type="ECO:0000313" key="3">
    <source>
        <dbReference type="Proteomes" id="UP001595947"/>
    </source>
</evidence>
<comment type="caution">
    <text evidence="2">The sequence shown here is derived from an EMBL/GenBank/DDBJ whole genome shotgun (WGS) entry which is preliminary data.</text>
</comment>
<reference evidence="3" key="1">
    <citation type="journal article" date="2019" name="Int. J. Syst. Evol. Microbiol.">
        <title>The Global Catalogue of Microorganisms (GCM) 10K type strain sequencing project: providing services to taxonomists for standard genome sequencing and annotation.</title>
        <authorList>
            <consortium name="The Broad Institute Genomics Platform"/>
            <consortium name="The Broad Institute Genome Sequencing Center for Infectious Disease"/>
            <person name="Wu L."/>
            <person name="Ma J."/>
        </authorList>
    </citation>
    <scope>NUCLEOTIDE SEQUENCE [LARGE SCALE GENOMIC DNA]</scope>
    <source>
        <strain evidence="3">CGMCC 4.7093</strain>
    </source>
</reference>
<evidence type="ECO:0000256" key="1">
    <source>
        <dbReference type="SAM" id="SignalP"/>
    </source>
</evidence>
<dbReference type="EMBL" id="JBHSIV010000012">
    <property type="protein sequence ID" value="MFC5063185.1"/>
    <property type="molecule type" value="Genomic_DNA"/>
</dbReference>
<accession>A0ABV9YK01</accession>
<proteinExistence type="predicted"/>
<gene>
    <name evidence="2" type="ORF">ACFPBZ_13280</name>
</gene>
<evidence type="ECO:0000313" key="2">
    <source>
        <dbReference type="EMBL" id="MFC5063185.1"/>
    </source>
</evidence>
<feature type="signal peptide" evidence="1">
    <location>
        <begin position="1"/>
        <end position="25"/>
    </location>
</feature>
<dbReference type="RefSeq" id="WP_378036535.1">
    <property type="nucleotide sequence ID" value="NZ_JBHSIV010000012.1"/>
</dbReference>
<feature type="chain" id="PRO_5047107190" evidence="1">
    <location>
        <begin position="26"/>
        <end position="77"/>
    </location>
</feature>
<protein>
    <submittedName>
        <fullName evidence="2">Uncharacterized protein</fullName>
    </submittedName>
</protein>
<name>A0ABV9YK01_9PSEU</name>
<keyword evidence="3" id="KW-1185">Reference proteome</keyword>
<dbReference type="Proteomes" id="UP001595947">
    <property type="component" value="Unassembled WGS sequence"/>
</dbReference>
<organism evidence="2 3">
    <name type="scientific">Actinomycetospora atypica</name>
    <dbReference type="NCBI Taxonomy" id="1290095"/>
    <lineage>
        <taxon>Bacteria</taxon>
        <taxon>Bacillati</taxon>
        <taxon>Actinomycetota</taxon>
        <taxon>Actinomycetes</taxon>
        <taxon>Pseudonocardiales</taxon>
        <taxon>Pseudonocardiaceae</taxon>
        <taxon>Actinomycetospora</taxon>
    </lineage>
</organism>
<keyword evidence="1" id="KW-0732">Signal</keyword>